<dbReference type="Gene3D" id="2.60.40.3680">
    <property type="match status" value="1"/>
</dbReference>
<sequence length="443" mass="50500">MNKKPIQIIIPVLFGMAGVLSANGGPFDTSPMKGAGNARLIAKKDVTLDEEIISVTIEGDYVDVKVVYTFTNHGPSEEITYAFPIDIIPLIIGFSMVDDWEKECFPDFEISDETGELETTLLEVEDSVYVGKKFKDLIYIDFFSRRWYLTDVFFPSGKTKEISVHYRMKAGFEDWATSKSYMPGFDKRYFFYDMSPSGYWGTGTVGRLKIIVDARAEKESGTVVDELVLPWAYIEDNGIYTMEVEDLDLRTCDDITILYNNKSKKTDEFLRESRMNPNRFWGIKASSELSGQYRAANLIDGDPATVWIEGTDGTGKGEWVEFTIYDAYYFAIGVLPGYTKDSTTFTDYGACTDFKLDFYDSKDSLIHTISTRQGKEYYYPPKAIVYDWFLTYFHVGYGPLPKTGKVRLTILDARPGEDNTHTCISEVMFLSYPSYHPGEEEER</sequence>
<evidence type="ECO:0000259" key="2">
    <source>
        <dbReference type="Pfam" id="PF25302"/>
    </source>
</evidence>
<evidence type="ECO:0000256" key="1">
    <source>
        <dbReference type="SAM" id="SignalP"/>
    </source>
</evidence>
<dbReference type="EMBL" id="WJKJ01000033">
    <property type="protein sequence ID" value="MBD3363808.1"/>
    <property type="molecule type" value="Genomic_DNA"/>
</dbReference>
<feature type="chain" id="PRO_5038920698" description="NAD glycohydrolase translocation F5/8 type C domain-containing protein" evidence="1">
    <location>
        <begin position="23"/>
        <end position="443"/>
    </location>
</feature>
<dbReference type="Gene3D" id="2.60.120.260">
    <property type="entry name" value="Galactose-binding domain-like"/>
    <property type="match status" value="1"/>
</dbReference>
<keyword evidence="1" id="KW-0732">Signal</keyword>
<dbReference type="NCBIfam" id="NF047619">
    <property type="entry name" value="NADase_discoid"/>
    <property type="match status" value="1"/>
</dbReference>
<evidence type="ECO:0000313" key="4">
    <source>
        <dbReference type="Proteomes" id="UP000630660"/>
    </source>
</evidence>
<feature type="domain" description="NAD glycohydrolase translocation F5/8 type C" evidence="2">
    <location>
        <begin position="284"/>
        <end position="429"/>
    </location>
</feature>
<evidence type="ECO:0000313" key="3">
    <source>
        <dbReference type="EMBL" id="MBD3363808.1"/>
    </source>
</evidence>
<reference evidence="3" key="1">
    <citation type="submission" date="2019-11" db="EMBL/GenBank/DDBJ databases">
        <title>Microbial mats filling the niche in hypersaline microbial mats.</title>
        <authorList>
            <person name="Wong H.L."/>
            <person name="Macleod F.I."/>
            <person name="White R.A. III"/>
            <person name="Burns B.P."/>
        </authorList>
    </citation>
    <scope>NUCLEOTIDE SEQUENCE</scope>
    <source>
        <strain evidence="3">Bin_327</strain>
    </source>
</reference>
<accession>A0A9D5QBP2</accession>
<dbReference type="Proteomes" id="UP000630660">
    <property type="component" value="Unassembled WGS sequence"/>
</dbReference>
<proteinExistence type="predicted"/>
<feature type="signal peptide" evidence="1">
    <location>
        <begin position="1"/>
        <end position="22"/>
    </location>
</feature>
<comment type="caution">
    <text evidence="3">The sequence shown here is derived from an EMBL/GenBank/DDBJ whole genome shotgun (WGS) entry which is preliminary data.</text>
</comment>
<dbReference type="Pfam" id="PF25302">
    <property type="entry name" value="NADase_transloc"/>
    <property type="match status" value="1"/>
</dbReference>
<dbReference type="InterPro" id="IPR057561">
    <property type="entry name" value="NADase_transloc"/>
</dbReference>
<organism evidence="3 4">
    <name type="scientific">candidate division WOR-3 bacterium</name>
    <dbReference type="NCBI Taxonomy" id="2052148"/>
    <lineage>
        <taxon>Bacteria</taxon>
        <taxon>Bacteria division WOR-3</taxon>
    </lineage>
</organism>
<name>A0A9D5QBP2_UNCW3</name>
<gene>
    <name evidence="3" type="ORF">GF359_01185</name>
</gene>
<protein>
    <recommendedName>
        <fullName evidence="2">NAD glycohydrolase translocation F5/8 type C domain-containing protein</fullName>
    </recommendedName>
</protein>
<dbReference type="AlphaFoldDB" id="A0A9D5QBP2"/>